<keyword evidence="4" id="KW-0326">Glycosidase</keyword>
<evidence type="ECO:0000313" key="5">
    <source>
        <dbReference type="Proteomes" id="UP000319576"/>
    </source>
</evidence>
<keyword evidence="5" id="KW-1185">Reference proteome</keyword>
<name>A0A517XPP8_9BACT</name>
<keyword evidence="4" id="KW-0378">Hydrolase</keyword>
<organism evidence="4 5">
    <name type="scientific">Urbifossiella limnaea</name>
    <dbReference type="NCBI Taxonomy" id="2528023"/>
    <lineage>
        <taxon>Bacteria</taxon>
        <taxon>Pseudomonadati</taxon>
        <taxon>Planctomycetota</taxon>
        <taxon>Planctomycetia</taxon>
        <taxon>Gemmatales</taxon>
        <taxon>Gemmataceae</taxon>
        <taxon>Urbifossiella</taxon>
    </lineage>
</organism>
<sequence precursor="true">MTRALFAALLSAVAFVAAGSAQDAKTGFITKDFTDPDGTKIPYVVFVPHGYDGTKEYPVILFLHGAGETKGRGGVPAKVGIGTAIKKQEKEFGFITVIPQSQKGGWQAASAEGKRALAILDEVTKSYKTDTKRVYLTGLSMGGFGTWSIAAAHPDRWAAIAPICGGGNAKDAPKIKDIPTWVFHGDQDKAVKVELSRTMVDALKKAGGNPKYSEYAGVDHNSWDRAYAEKEFFPWLAAQKKK</sequence>
<dbReference type="AlphaFoldDB" id="A0A517XPP8"/>
<dbReference type="Proteomes" id="UP000319576">
    <property type="component" value="Chromosome"/>
</dbReference>
<dbReference type="OrthoDB" id="9764953at2"/>
<evidence type="ECO:0000313" key="4">
    <source>
        <dbReference type="EMBL" id="QDU19473.1"/>
    </source>
</evidence>
<keyword evidence="4" id="KW-0624">Polysaccharide degradation</keyword>
<evidence type="ECO:0000256" key="1">
    <source>
        <dbReference type="ARBA" id="ARBA00022729"/>
    </source>
</evidence>
<evidence type="ECO:0000256" key="2">
    <source>
        <dbReference type="SAM" id="SignalP"/>
    </source>
</evidence>
<dbReference type="InterPro" id="IPR002925">
    <property type="entry name" value="Dienelactn_hydro"/>
</dbReference>
<dbReference type="Gene3D" id="3.40.50.1820">
    <property type="entry name" value="alpha/beta hydrolase"/>
    <property type="match status" value="1"/>
</dbReference>
<dbReference type="GO" id="GO:0045493">
    <property type="term" value="P:xylan catabolic process"/>
    <property type="evidence" value="ECO:0007669"/>
    <property type="project" value="UniProtKB-KW"/>
</dbReference>
<keyword evidence="1 2" id="KW-0732">Signal</keyword>
<evidence type="ECO:0000259" key="3">
    <source>
        <dbReference type="Pfam" id="PF01738"/>
    </source>
</evidence>
<dbReference type="PANTHER" id="PTHR43037">
    <property type="entry name" value="UNNAMED PRODUCT-RELATED"/>
    <property type="match status" value="1"/>
</dbReference>
<dbReference type="InterPro" id="IPR029058">
    <property type="entry name" value="AB_hydrolase_fold"/>
</dbReference>
<dbReference type="EC" id="3.2.1.8" evidence="4"/>
<dbReference type="PANTHER" id="PTHR43037:SF1">
    <property type="entry name" value="BLL1128 PROTEIN"/>
    <property type="match status" value="1"/>
</dbReference>
<feature type="chain" id="PRO_5021775650" evidence="2">
    <location>
        <begin position="24"/>
        <end position="242"/>
    </location>
</feature>
<dbReference type="InterPro" id="IPR050955">
    <property type="entry name" value="Plant_Biomass_Hydrol_Est"/>
</dbReference>
<dbReference type="Pfam" id="PF01738">
    <property type="entry name" value="DLH"/>
    <property type="match status" value="1"/>
</dbReference>
<keyword evidence="4" id="KW-0858">Xylan degradation</keyword>
<dbReference type="EMBL" id="CP036273">
    <property type="protein sequence ID" value="QDU19473.1"/>
    <property type="molecule type" value="Genomic_DNA"/>
</dbReference>
<reference evidence="4 5" key="1">
    <citation type="submission" date="2019-02" db="EMBL/GenBank/DDBJ databases">
        <title>Deep-cultivation of Planctomycetes and their phenomic and genomic characterization uncovers novel biology.</title>
        <authorList>
            <person name="Wiegand S."/>
            <person name="Jogler M."/>
            <person name="Boedeker C."/>
            <person name="Pinto D."/>
            <person name="Vollmers J."/>
            <person name="Rivas-Marin E."/>
            <person name="Kohn T."/>
            <person name="Peeters S.H."/>
            <person name="Heuer A."/>
            <person name="Rast P."/>
            <person name="Oberbeckmann S."/>
            <person name="Bunk B."/>
            <person name="Jeske O."/>
            <person name="Meyerdierks A."/>
            <person name="Storesund J.E."/>
            <person name="Kallscheuer N."/>
            <person name="Luecker S."/>
            <person name="Lage O.M."/>
            <person name="Pohl T."/>
            <person name="Merkel B.J."/>
            <person name="Hornburger P."/>
            <person name="Mueller R.-W."/>
            <person name="Bruemmer F."/>
            <person name="Labrenz M."/>
            <person name="Spormann A.M."/>
            <person name="Op den Camp H."/>
            <person name="Overmann J."/>
            <person name="Amann R."/>
            <person name="Jetten M.S.M."/>
            <person name="Mascher T."/>
            <person name="Medema M.H."/>
            <person name="Devos D.P."/>
            <person name="Kaster A.-K."/>
            <person name="Ovreas L."/>
            <person name="Rohde M."/>
            <person name="Galperin M.Y."/>
            <person name="Jogler C."/>
        </authorList>
    </citation>
    <scope>NUCLEOTIDE SEQUENCE [LARGE SCALE GENOMIC DNA]</scope>
    <source>
        <strain evidence="4 5">ETA_A1</strain>
    </source>
</reference>
<feature type="signal peptide" evidence="2">
    <location>
        <begin position="1"/>
        <end position="23"/>
    </location>
</feature>
<accession>A0A517XPP8</accession>
<gene>
    <name evidence="4" type="primary">xynZ</name>
    <name evidence="4" type="ORF">ETAA1_13990</name>
</gene>
<protein>
    <submittedName>
        <fullName evidence="4">Endo-1,4-beta-xylanase Z</fullName>
        <ecNumber evidence="4">3.2.1.8</ecNumber>
    </submittedName>
</protein>
<dbReference type="KEGG" id="uli:ETAA1_13990"/>
<feature type="domain" description="Dienelactone hydrolase" evidence="3">
    <location>
        <begin position="106"/>
        <end position="220"/>
    </location>
</feature>
<proteinExistence type="predicted"/>
<dbReference type="GO" id="GO:0031176">
    <property type="term" value="F:endo-1,4-beta-xylanase activity"/>
    <property type="evidence" value="ECO:0007669"/>
    <property type="project" value="UniProtKB-EC"/>
</dbReference>
<dbReference type="RefSeq" id="WP_145235485.1">
    <property type="nucleotide sequence ID" value="NZ_CP036273.1"/>
</dbReference>
<keyword evidence="4" id="KW-0119">Carbohydrate metabolism</keyword>
<dbReference type="SUPFAM" id="SSF53474">
    <property type="entry name" value="alpha/beta-Hydrolases"/>
    <property type="match status" value="1"/>
</dbReference>